<comment type="catalytic activity">
    <reaction evidence="4">
        <text>[protein]-peptidylproline (omega=180) = [protein]-peptidylproline (omega=0)</text>
        <dbReference type="Rhea" id="RHEA:16237"/>
        <dbReference type="Rhea" id="RHEA-COMP:10747"/>
        <dbReference type="Rhea" id="RHEA-COMP:10748"/>
        <dbReference type="ChEBI" id="CHEBI:83833"/>
        <dbReference type="ChEBI" id="CHEBI:83834"/>
        <dbReference type="EC" id="5.2.1.8"/>
    </reaction>
</comment>
<evidence type="ECO:0000256" key="3">
    <source>
        <dbReference type="ARBA" id="ARBA00022803"/>
    </source>
</evidence>
<feature type="domain" description="PPIase FKBP-type" evidence="5">
    <location>
        <begin position="58"/>
        <end position="147"/>
    </location>
</feature>
<sequence length="326" mass="37259">MSGNGLIHSIRRLLNTEEQLRRPSPFNELRQQMSDVLGDGGILKELVQAGDGPPVPYNASVLMHYSGYLEYSNVPFETNTYQRFPKIMKLGRDVTLTGLEMGLLTMKKGEFSRFLFEPQYAYGDLGCPPLIPAFSVVLYEVHILDFLDSGQVDDFTAMSQDEQNTAPLSNLLEVVNTVRSFGNRCFNQSRYHDAKDHYKEAVALLGNREKQSDVEREKLNKALLPLYLNLSVTELRLERPHKALKYGNKALEINSGNTKALFRCGQAYMELQEYQTAQECLISAQAKRPFDSDINNLLRKVAMCHKDNLDKEKNMCSKMFRHMREK</sequence>
<dbReference type="PROSITE" id="PS50059">
    <property type="entry name" value="FKBP_PPIASE"/>
    <property type="match status" value="1"/>
</dbReference>
<dbReference type="SMART" id="SM00028">
    <property type="entry name" value="TPR"/>
    <property type="match status" value="3"/>
</dbReference>
<accession>A0A5C6NQK9</accession>
<dbReference type="InterPro" id="IPR042282">
    <property type="entry name" value="FKBP6/shu"/>
</dbReference>
<dbReference type="PANTHER" id="PTHR46674">
    <property type="entry name" value="INACTIVE PEPTIDYL-PROLYL CIS-TRANS ISOMERASE FKBP6"/>
    <property type="match status" value="1"/>
</dbReference>
<proteinExistence type="inferred from homology"/>
<evidence type="ECO:0000256" key="4">
    <source>
        <dbReference type="PROSITE-ProRule" id="PRU00277"/>
    </source>
</evidence>
<name>A0A5C6NQK9_9TELE</name>
<dbReference type="EMBL" id="RHFK02000011">
    <property type="protein sequence ID" value="TWW69018.1"/>
    <property type="molecule type" value="Genomic_DNA"/>
</dbReference>
<dbReference type="SUPFAM" id="SSF48452">
    <property type="entry name" value="TPR-like"/>
    <property type="match status" value="1"/>
</dbReference>
<dbReference type="Gene3D" id="1.25.40.10">
    <property type="entry name" value="Tetratricopeptide repeat domain"/>
    <property type="match status" value="1"/>
</dbReference>
<dbReference type="PANTHER" id="PTHR46674:SF1">
    <property type="entry name" value="INACTIVE PEPTIDYL-PROLYL CIS-TRANS ISOMERASE FKBP6"/>
    <property type="match status" value="1"/>
</dbReference>
<dbReference type="Gene3D" id="3.10.50.40">
    <property type="match status" value="1"/>
</dbReference>
<organism evidence="6 7">
    <name type="scientific">Takifugu flavidus</name>
    <name type="common">sansaifugu</name>
    <dbReference type="NCBI Taxonomy" id="433684"/>
    <lineage>
        <taxon>Eukaryota</taxon>
        <taxon>Metazoa</taxon>
        <taxon>Chordata</taxon>
        <taxon>Craniata</taxon>
        <taxon>Vertebrata</taxon>
        <taxon>Euteleostomi</taxon>
        <taxon>Actinopterygii</taxon>
        <taxon>Neopterygii</taxon>
        <taxon>Teleostei</taxon>
        <taxon>Neoteleostei</taxon>
        <taxon>Acanthomorphata</taxon>
        <taxon>Eupercaria</taxon>
        <taxon>Tetraodontiformes</taxon>
        <taxon>Tetradontoidea</taxon>
        <taxon>Tetraodontidae</taxon>
        <taxon>Takifugu</taxon>
    </lineage>
</organism>
<dbReference type="GO" id="GO:0007283">
    <property type="term" value="P:spermatogenesis"/>
    <property type="evidence" value="ECO:0007669"/>
    <property type="project" value="TreeGrafter"/>
</dbReference>
<evidence type="ECO:0000313" key="7">
    <source>
        <dbReference type="Proteomes" id="UP000324091"/>
    </source>
</evidence>
<protein>
    <recommendedName>
        <fullName evidence="4">peptidylprolyl isomerase</fullName>
        <ecNumber evidence="4">5.2.1.8</ecNumber>
    </recommendedName>
</protein>
<evidence type="ECO:0000256" key="2">
    <source>
        <dbReference type="ARBA" id="ARBA00022737"/>
    </source>
</evidence>
<gene>
    <name evidence="6" type="ORF">D4764_19G0008160</name>
</gene>
<evidence type="ECO:0000256" key="1">
    <source>
        <dbReference type="ARBA" id="ARBA00009648"/>
    </source>
</evidence>
<dbReference type="GO" id="GO:0034587">
    <property type="term" value="P:piRNA processing"/>
    <property type="evidence" value="ECO:0007669"/>
    <property type="project" value="TreeGrafter"/>
</dbReference>
<keyword evidence="4" id="KW-0697">Rotamase</keyword>
<keyword evidence="4 6" id="KW-0413">Isomerase</keyword>
<dbReference type="GO" id="GO:0051879">
    <property type="term" value="F:Hsp90 protein binding"/>
    <property type="evidence" value="ECO:0007669"/>
    <property type="project" value="TreeGrafter"/>
</dbReference>
<dbReference type="InterPro" id="IPR046357">
    <property type="entry name" value="PPIase_dom_sf"/>
</dbReference>
<reference evidence="6 7" key="1">
    <citation type="submission" date="2019-04" db="EMBL/GenBank/DDBJ databases">
        <title>Chromosome genome assembly for Takifugu flavidus.</title>
        <authorList>
            <person name="Xiao S."/>
        </authorList>
    </citation>
    <scope>NUCLEOTIDE SEQUENCE [LARGE SCALE GENOMIC DNA]</scope>
    <source>
        <strain evidence="6">HTHZ2018</strain>
        <tissue evidence="6">Muscle</tissue>
    </source>
</reference>
<dbReference type="Proteomes" id="UP000324091">
    <property type="component" value="Chromosome 19"/>
</dbReference>
<keyword evidence="2" id="KW-0677">Repeat</keyword>
<dbReference type="GO" id="GO:0005737">
    <property type="term" value="C:cytoplasm"/>
    <property type="evidence" value="ECO:0007669"/>
    <property type="project" value="TreeGrafter"/>
</dbReference>
<comment type="similarity">
    <text evidence="1">Belongs to the FKBP6 family.</text>
</comment>
<keyword evidence="7" id="KW-1185">Reference proteome</keyword>
<evidence type="ECO:0000313" key="6">
    <source>
        <dbReference type="EMBL" id="TWW69018.1"/>
    </source>
</evidence>
<dbReference type="InterPro" id="IPR019734">
    <property type="entry name" value="TPR_rpt"/>
</dbReference>
<dbReference type="EC" id="5.2.1.8" evidence="4"/>
<dbReference type="SUPFAM" id="SSF54534">
    <property type="entry name" value="FKBP-like"/>
    <property type="match status" value="1"/>
</dbReference>
<evidence type="ECO:0000259" key="5">
    <source>
        <dbReference type="PROSITE" id="PS50059"/>
    </source>
</evidence>
<dbReference type="GO" id="GO:0003755">
    <property type="term" value="F:peptidyl-prolyl cis-trans isomerase activity"/>
    <property type="evidence" value="ECO:0007669"/>
    <property type="project" value="UniProtKB-KW"/>
</dbReference>
<dbReference type="InterPro" id="IPR001179">
    <property type="entry name" value="PPIase_FKBP_dom"/>
</dbReference>
<dbReference type="Pfam" id="PF00254">
    <property type="entry name" value="FKBP_C"/>
    <property type="match status" value="1"/>
</dbReference>
<dbReference type="Pfam" id="PF14559">
    <property type="entry name" value="TPR_19"/>
    <property type="match status" value="1"/>
</dbReference>
<comment type="caution">
    <text evidence="6">The sequence shown here is derived from an EMBL/GenBank/DDBJ whole genome shotgun (WGS) entry which is preliminary data.</text>
</comment>
<dbReference type="InterPro" id="IPR011990">
    <property type="entry name" value="TPR-like_helical_dom_sf"/>
</dbReference>
<dbReference type="AlphaFoldDB" id="A0A5C6NQK9"/>
<keyword evidence="3" id="KW-0802">TPR repeat</keyword>